<keyword evidence="9" id="KW-1185">Reference proteome</keyword>
<dbReference type="GO" id="GO:0005313">
    <property type="term" value="F:L-glutamate transmembrane transporter activity"/>
    <property type="evidence" value="ECO:0007669"/>
    <property type="project" value="TreeGrafter"/>
</dbReference>
<name>A0A9P6WIA4_9ASCO</name>
<evidence type="ECO:0000256" key="1">
    <source>
        <dbReference type="ARBA" id="ARBA00004141"/>
    </source>
</evidence>
<feature type="transmembrane region" description="Helical" evidence="6">
    <location>
        <begin position="363"/>
        <end position="381"/>
    </location>
</feature>
<evidence type="ECO:0000256" key="3">
    <source>
        <dbReference type="ARBA" id="ARBA00022692"/>
    </source>
</evidence>
<dbReference type="GO" id="GO:0061459">
    <property type="term" value="F:L-arginine transmembrane transporter activity"/>
    <property type="evidence" value="ECO:0007669"/>
    <property type="project" value="TreeGrafter"/>
</dbReference>
<dbReference type="PANTHER" id="PTHR22950:SF224">
    <property type="entry name" value="VACUOLAR AMINO ACID TRANSPORTER 7"/>
    <property type="match status" value="1"/>
</dbReference>
<keyword evidence="5 6" id="KW-0472">Membrane</keyword>
<dbReference type="Gene3D" id="1.20.1740.10">
    <property type="entry name" value="Amino acid/polyamine transporter I"/>
    <property type="match status" value="1"/>
</dbReference>
<accession>A0A9P6WIA4</accession>
<evidence type="ECO:0000313" key="8">
    <source>
        <dbReference type="EMBL" id="KAG0687284.1"/>
    </source>
</evidence>
<feature type="transmembrane region" description="Helical" evidence="6">
    <location>
        <begin position="86"/>
        <end position="106"/>
    </location>
</feature>
<dbReference type="GO" id="GO:0005290">
    <property type="term" value="F:L-histidine transmembrane transporter activity"/>
    <property type="evidence" value="ECO:0007669"/>
    <property type="project" value="TreeGrafter"/>
</dbReference>
<feature type="domain" description="Amino acid transporter transmembrane" evidence="7">
    <location>
        <begin position="7"/>
        <end position="419"/>
    </location>
</feature>
<feature type="transmembrane region" description="Helical" evidence="6">
    <location>
        <begin position="235"/>
        <end position="255"/>
    </location>
</feature>
<feature type="transmembrane region" description="Helical" evidence="6">
    <location>
        <begin position="387"/>
        <end position="409"/>
    </location>
</feature>
<feature type="transmembrane region" description="Helical" evidence="6">
    <location>
        <begin position="444"/>
        <end position="464"/>
    </location>
</feature>
<dbReference type="GO" id="GO:0015189">
    <property type="term" value="F:L-lysine transmembrane transporter activity"/>
    <property type="evidence" value="ECO:0007669"/>
    <property type="project" value="TreeGrafter"/>
</dbReference>
<feature type="transmembrane region" description="Helical" evidence="6">
    <location>
        <begin position="126"/>
        <end position="142"/>
    </location>
</feature>
<proteinExistence type="inferred from homology"/>
<evidence type="ECO:0000256" key="5">
    <source>
        <dbReference type="ARBA" id="ARBA00023136"/>
    </source>
</evidence>
<protein>
    <recommendedName>
        <fullName evidence="7">Amino acid transporter transmembrane domain-containing protein</fullName>
    </recommendedName>
</protein>
<evidence type="ECO:0000256" key="4">
    <source>
        <dbReference type="ARBA" id="ARBA00022989"/>
    </source>
</evidence>
<keyword evidence="3 6" id="KW-0812">Transmembrane</keyword>
<evidence type="ECO:0000313" key="9">
    <source>
        <dbReference type="Proteomes" id="UP000697127"/>
    </source>
</evidence>
<feature type="transmembrane region" description="Helical" evidence="6">
    <location>
        <begin position="38"/>
        <end position="58"/>
    </location>
</feature>
<evidence type="ECO:0000259" key="7">
    <source>
        <dbReference type="Pfam" id="PF01490"/>
    </source>
</evidence>
<dbReference type="GO" id="GO:0015194">
    <property type="term" value="F:L-serine transmembrane transporter activity"/>
    <property type="evidence" value="ECO:0007669"/>
    <property type="project" value="TreeGrafter"/>
</dbReference>
<dbReference type="GO" id="GO:0005302">
    <property type="term" value="F:L-tyrosine transmembrane transporter activity"/>
    <property type="evidence" value="ECO:0007669"/>
    <property type="project" value="TreeGrafter"/>
</dbReference>
<keyword evidence="4 6" id="KW-1133">Transmembrane helix</keyword>
<evidence type="ECO:0000256" key="6">
    <source>
        <dbReference type="SAM" id="Phobius"/>
    </source>
</evidence>
<organism evidence="8 9">
    <name type="scientific">Pichia californica</name>
    <dbReference type="NCBI Taxonomy" id="460514"/>
    <lineage>
        <taxon>Eukaryota</taxon>
        <taxon>Fungi</taxon>
        <taxon>Dikarya</taxon>
        <taxon>Ascomycota</taxon>
        <taxon>Saccharomycotina</taxon>
        <taxon>Pichiomycetes</taxon>
        <taxon>Pichiales</taxon>
        <taxon>Pichiaceae</taxon>
        <taxon>Pichia</taxon>
    </lineage>
</organism>
<dbReference type="Proteomes" id="UP000697127">
    <property type="component" value="Unassembled WGS sequence"/>
</dbReference>
<dbReference type="GO" id="GO:0000329">
    <property type="term" value="C:fungal-type vacuole membrane"/>
    <property type="evidence" value="ECO:0007669"/>
    <property type="project" value="TreeGrafter"/>
</dbReference>
<sequence>MSDTTKGASSISAIINTVNTIIGSGILVLPYAFRTDSIFLGSLIIIFAGFANALGMILQGAASKFLPNGTATFFTVCRITYPNLSILFDFAIFLQCFGVNISYLVLTGDLMPLVYTFDGWDKYSMKLFYIACSTLLIIPLSLMKKIDSLKYASIVALSAIVYICILIYGYFFIALLTDYNNIPIDKIGKVSVFKPQGIKPVFKTLGVIVLAYTCPTQFSIISELNNPTMKNICNITYISMSITAFIFLSVAFSGYLTFGNKLTGNILLMYDNNLYIQTGRALLVLMVILSFPLMFHPARVSLSNIYHVIIEKLNNKSCIQFEINNSIENTPLLNTESNNLPEFAQHIVDLEHENEIPISNTRFYLLSLILLTCSYIGAIYLNSFELILAIVGSTGGVLISFVLPGFYGYKLIASDDESVIRKLYTFTPSEAENPIFKSKLLKKLSFFLIIWGFIVMIICLYATIFE</sequence>
<dbReference type="Pfam" id="PF01490">
    <property type="entry name" value="Aa_trans"/>
    <property type="match status" value="1"/>
</dbReference>
<dbReference type="InterPro" id="IPR013057">
    <property type="entry name" value="AA_transpt_TM"/>
</dbReference>
<feature type="transmembrane region" description="Helical" evidence="6">
    <location>
        <begin position="12"/>
        <end position="32"/>
    </location>
</feature>
<feature type="transmembrane region" description="Helical" evidence="6">
    <location>
        <begin position="275"/>
        <end position="295"/>
    </location>
</feature>
<gene>
    <name evidence="8" type="ORF">C6P40_002562</name>
</gene>
<dbReference type="EMBL" id="PUHW01000285">
    <property type="protein sequence ID" value="KAG0687284.1"/>
    <property type="molecule type" value="Genomic_DNA"/>
</dbReference>
<dbReference type="AlphaFoldDB" id="A0A9P6WIA4"/>
<evidence type="ECO:0000256" key="2">
    <source>
        <dbReference type="ARBA" id="ARBA00008066"/>
    </source>
</evidence>
<dbReference type="PANTHER" id="PTHR22950">
    <property type="entry name" value="AMINO ACID TRANSPORTER"/>
    <property type="match status" value="1"/>
</dbReference>
<feature type="transmembrane region" description="Helical" evidence="6">
    <location>
        <begin position="154"/>
        <end position="177"/>
    </location>
</feature>
<comment type="subcellular location">
    <subcellularLocation>
        <location evidence="1">Membrane</location>
        <topology evidence="1">Multi-pass membrane protein</topology>
    </subcellularLocation>
</comment>
<comment type="similarity">
    <text evidence="2">Belongs to the amino acid/polyamine transporter 2 family.</text>
</comment>
<comment type="caution">
    <text evidence="8">The sequence shown here is derived from an EMBL/GenBank/DDBJ whole genome shotgun (WGS) entry which is preliminary data.</text>
</comment>
<reference evidence="8" key="1">
    <citation type="submission" date="2020-11" db="EMBL/GenBank/DDBJ databases">
        <title>Kefir isolates.</title>
        <authorList>
            <person name="Marcisauskas S."/>
            <person name="Kim Y."/>
            <person name="Blasche S."/>
        </authorList>
    </citation>
    <scope>NUCLEOTIDE SEQUENCE</scope>
    <source>
        <strain evidence="8">Olga-1</strain>
    </source>
</reference>